<accession>A0A5B9QBM3</accession>
<evidence type="ECO:0000256" key="1">
    <source>
        <dbReference type="SAM" id="Phobius"/>
    </source>
</evidence>
<protein>
    <recommendedName>
        <fullName evidence="4">Squalene cyclase C-terminal domain-containing protein</fullName>
    </recommendedName>
</protein>
<keyword evidence="1" id="KW-0472">Membrane</keyword>
<dbReference type="InterPro" id="IPR008930">
    <property type="entry name" value="Terpenoid_cyclase/PrenylTrfase"/>
</dbReference>
<evidence type="ECO:0000313" key="3">
    <source>
        <dbReference type="Proteomes" id="UP000323917"/>
    </source>
</evidence>
<dbReference type="Gene3D" id="1.50.10.20">
    <property type="match status" value="2"/>
</dbReference>
<dbReference type="AlphaFoldDB" id="A0A5B9QBM3"/>
<dbReference type="SUPFAM" id="SSF48239">
    <property type="entry name" value="Terpenoid cyclases/Protein prenyltransferases"/>
    <property type="match status" value="1"/>
</dbReference>
<gene>
    <name evidence="2" type="ORF">Pr1d_22000</name>
</gene>
<sequence length="493" mass="53960">MLGWLSDSESSSWLASGVAHLAVVVLLSLLVITQQGKGPDWTLEGTATSELPQELDIELNPMPSVGDELDSESMAPKAMGLPDLELGTPSVDITQPMLTPTATASVDAFATEMLDIGNPLASAGGGLEGRNLDNRRSLALAGGGSESSEAAVEAGLKWLAAHQLEDGSWTFHLDAEHCPQCAGKCRNPGRIDSSTGATGLALLCFLGGGYTQHEGPYQEVVSKGLYFLINKMLLTSEGGDLRDSQEISLPFARQASVRLRGDMYSHAIASLALCENYAMTRDSNIAGPAQKAIDFIVNAQNELGGWRYEPRQPGDLSVTGWQLMALKSGVLGRLDIPRHVWYRAAEFLDSVQAEKGATYGYQQPSSTRPSMTAVGLYSRMMIGWPEEHPPLLKGAVLLAKEHPKDSNMYFNYYTSQVLHHVGGAGWRRWNPRMRNYLVQTQAEEGHEDGSWYFDEPWSDRGGRLYTTTLAILTLEVYYRYMPMYQSEFVNQAP</sequence>
<evidence type="ECO:0008006" key="4">
    <source>
        <dbReference type="Google" id="ProtNLM"/>
    </source>
</evidence>
<dbReference type="Proteomes" id="UP000323917">
    <property type="component" value="Chromosome"/>
</dbReference>
<keyword evidence="3" id="KW-1185">Reference proteome</keyword>
<evidence type="ECO:0000313" key="2">
    <source>
        <dbReference type="EMBL" id="QEG34912.1"/>
    </source>
</evidence>
<proteinExistence type="predicted"/>
<reference evidence="2 3" key="1">
    <citation type="submission" date="2019-08" db="EMBL/GenBank/DDBJ databases">
        <title>Deep-cultivation of Planctomycetes and their phenomic and genomic characterization uncovers novel biology.</title>
        <authorList>
            <person name="Wiegand S."/>
            <person name="Jogler M."/>
            <person name="Boedeker C."/>
            <person name="Pinto D."/>
            <person name="Vollmers J."/>
            <person name="Rivas-Marin E."/>
            <person name="Kohn T."/>
            <person name="Peeters S.H."/>
            <person name="Heuer A."/>
            <person name="Rast P."/>
            <person name="Oberbeckmann S."/>
            <person name="Bunk B."/>
            <person name="Jeske O."/>
            <person name="Meyerdierks A."/>
            <person name="Storesund J.E."/>
            <person name="Kallscheuer N."/>
            <person name="Luecker S."/>
            <person name="Lage O.M."/>
            <person name="Pohl T."/>
            <person name="Merkel B.J."/>
            <person name="Hornburger P."/>
            <person name="Mueller R.-W."/>
            <person name="Bruemmer F."/>
            <person name="Labrenz M."/>
            <person name="Spormann A.M."/>
            <person name="Op den Camp H."/>
            <person name="Overmann J."/>
            <person name="Amann R."/>
            <person name="Jetten M.S.M."/>
            <person name="Mascher T."/>
            <person name="Medema M.H."/>
            <person name="Devos D.P."/>
            <person name="Kaster A.-K."/>
            <person name="Ovreas L."/>
            <person name="Rohde M."/>
            <person name="Galperin M.Y."/>
            <person name="Jogler C."/>
        </authorList>
    </citation>
    <scope>NUCLEOTIDE SEQUENCE [LARGE SCALE GENOMIC DNA]</scope>
    <source>
        <strain evidence="2 3">Pr1d</strain>
    </source>
</reference>
<organism evidence="2 3">
    <name type="scientific">Bythopirellula goksoeyrii</name>
    <dbReference type="NCBI Taxonomy" id="1400387"/>
    <lineage>
        <taxon>Bacteria</taxon>
        <taxon>Pseudomonadati</taxon>
        <taxon>Planctomycetota</taxon>
        <taxon>Planctomycetia</taxon>
        <taxon>Pirellulales</taxon>
        <taxon>Lacipirellulaceae</taxon>
        <taxon>Bythopirellula</taxon>
    </lineage>
</organism>
<dbReference type="CDD" id="cd00688">
    <property type="entry name" value="ISOPREN_C2_like"/>
    <property type="match status" value="1"/>
</dbReference>
<keyword evidence="1" id="KW-1133">Transmembrane helix</keyword>
<dbReference type="EMBL" id="CP042913">
    <property type="protein sequence ID" value="QEG34912.1"/>
    <property type="molecule type" value="Genomic_DNA"/>
</dbReference>
<keyword evidence="1" id="KW-0812">Transmembrane</keyword>
<dbReference type="KEGG" id="bgok:Pr1d_22000"/>
<name>A0A5B9QBM3_9BACT</name>
<feature type="transmembrane region" description="Helical" evidence="1">
    <location>
        <begin position="12"/>
        <end position="32"/>
    </location>
</feature>